<protein>
    <recommendedName>
        <fullName evidence="3">Helix-turn-helix domain-containing protein</fullName>
    </recommendedName>
</protein>
<evidence type="ECO:0000313" key="2">
    <source>
        <dbReference type="Proteomes" id="UP000566995"/>
    </source>
</evidence>
<sequence length="148" mass="16415">MLTGSELGAAIESAIVAKKITKKALADRFGIKPPSVQTWVKHGRIDKSKLIELIAYFSDTVPPEHWGLTAKEADLVVRSKHPAAAAALTAEEYYALDTLYSLRGKTTPRSMKALESIEQAANEGRLTEDDILLLERIAKRFENQKQHD</sequence>
<evidence type="ECO:0000313" key="1">
    <source>
        <dbReference type="EMBL" id="MBB4863327.1"/>
    </source>
</evidence>
<dbReference type="AlphaFoldDB" id="A0A7W7KIB4"/>
<dbReference type="Gene3D" id="1.10.260.40">
    <property type="entry name" value="lambda repressor-like DNA-binding domains"/>
    <property type="match status" value="1"/>
</dbReference>
<reference evidence="1 2" key="1">
    <citation type="submission" date="2020-08" db="EMBL/GenBank/DDBJ databases">
        <title>Functional genomics of gut bacteria from endangered species of beetles.</title>
        <authorList>
            <person name="Carlos-Shanley C."/>
        </authorList>
    </citation>
    <scope>NUCLEOTIDE SEQUENCE [LARGE SCALE GENOMIC DNA]</scope>
    <source>
        <strain evidence="1 2">S00179</strain>
    </source>
</reference>
<gene>
    <name evidence="1" type="ORF">HNP46_002174</name>
</gene>
<name>A0A7W7KIB4_PSENT</name>
<comment type="caution">
    <text evidence="1">The sequence shown here is derived from an EMBL/GenBank/DDBJ whole genome shotgun (WGS) entry which is preliminary data.</text>
</comment>
<proteinExistence type="predicted"/>
<dbReference type="GO" id="GO:0003677">
    <property type="term" value="F:DNA binding"/>
    <property type="evidence" value="ECO:0007669"/>
    <property type="project" value="InterPro"/>
</dbReference>
<dbReference type="InterPro" id="IPR010982">
    <property type="entry name" value="Lambda_DNA-bd_dom_sf"/>
</dbReference>
<dbReference type="SUPFAM" id="SSF47413">
    <property type="entry name" value="lambda repressor-like DNA-binding domains"/>
    <property type="match status" value="1"/>
</dbReference>
<organism evidence="1 2">
    <name type="scientific">Pseudomonas nitroreducens</name>
    <dbReference type="NCBI Taxonomy" id="46680"/>
    <lineage>
        <taxon>Bacteria</taxon>
        <taxon>Pseudomonadati</taxon>
        <taxon>Pseudomonadota</taxon>
        <taxon>Gammaproteobacteria</taxon>
        <taxon>Pseudomonadales</taxon>
        <taxon>Pseudomonadaceae</taxon>
        <taxon>Pseudomonas</taxon>
    </lineage>
</organism>
<accession>A0A7W7KIB4</accession>
<dbReference type="EMBL" id="JACHLI010000006">
    <property type="protein sequence ID" value="MBB4863327.1"/>
    <property type="molecule type" value="Genomic_DNA"/>
</dbReference>
<dbReference type="RefSeq" id="WP_184588604.1">
    <property type="nucleotide sequence ID" value="NZ_JACHLI010000006.1"/>
</dbReference>
<dbReference type="Proteomes" id="UP000566995">
    <property type="component" value="Unassembled WGS sequence"/>
</dbReference>
<evidence type="ECO:0008006" key="3">
    <source>
        <dbReference type="Google" id="ProtNLM"/>
    </source>
</evidence>